<reference evidence="1" key="1">
    <citation type="journal article" date="2012" name="PLoS ONE">
        <title>Gene sets for utilization of primary and secondary nutrition supplies in the distal gut of endangered iberian lynx.</title>
        <authorList>
            <person name="Alcaide M."/>
            <person name="Messina E."/>
            <person name="Richter M."/>
            <person name="Bargiela R."/>
            <person name="Peplies J."/>
            <person name="Huws S.A."/>
            <person name="Newbold C.J."/>
            <person name="Golyshin P.N."/>
            <person name="Simon M.A."/>
            <person name="Lopez G."/>
            <person name="Yakimov M.M."/>
            <person name="Ferrer M."/>
        </authorList>
    </citation>
    <scope>NUCLEOTIDE SEQUENCE</scope>
</reference>
<dbReference type="EMBL" id="AMCI01003049">
    <property type="protein sequence ID" value="EJX01210.1"/>
    <property type="molecule type" value="Genomic_DNA"/>
</dbReference>
<accession>J9GMX4</accession>
<name>J9GMX4_9ZZZZ</name>
<protein>
    <submittedName>
        <fullName evidence="1">TraE protein</fullName>
    </submittedName>
</protein>
<comment type="caution">
    <text evidence="1">The sequence shown here is derived from an EMBL/GenBank/DDBJ whole genome shotgun (WGS) entry which is preliminary data.</text>
</comment>
<proteinExistence type="predicted"/>
<evidence type="ECO:0000313" key="1">
    <source>
        <dbReference type="EMBL" id="EJX01210.1"/>
    </source>
</evidence>
<organism evidence="1">
    <name type="scientific">gut metagenome</name>
    <dbReference type="NCBI Taxonomy" id="749906"/>
    <lineage>
        <taxon>unclassified sequences</taxon>
        <taxon>metagenomes</taxon>
        <taxon>organismal metagenomes</taxon>
    </lineage>
</organism>
<gene>
    <name evidence="1" type="ORF">EVA_10683</name>
</gene>
<sequence>MSYITNVEAGHGLIKVGSSLVPFANKFPKNTKLYKLMTTKPGEA</sequence>
<dbReference type="AlphaFoldDB" id="J9GMX4"/>